<dbReference type="GO" id="GO:0005634">
    <property type="term" value="C:nucleus"/>
    <property type="evidence" value="ECO:0007669"/>
    <property type="project" value="UniProtKB-SubCell"/>
</dbReference>
<dbReference type="GO" id="GO:0009168">
    <property type="term" value="P:purine ribonucleoside monophosphate biosynthetic process"/>
    <property type="evidence" value="ECO:0007669"/>
    <property type="project" value="InterPro"/>
</dbReference>
<dbReference type="GO" id="GO:0008270">
    <property type="term" value="F:zinc ion binding"/>
    <property type="evidence" value="ECO:0007669"/>
    <property type="project" value="UniProtKB-UniRule"/>
</dbReference>
<evidence type="ECO:0000259" key="8">
    <source>
        <dbReference type="Pfam" id="PF00962"/>
    </source>
</evidence>
<reference evidence="9" key="1">
    <citation type="journal article" date="2020" name="Stud. Mycol.">
        <title>101 Dothideomycetes genomes: a test case for predicting lifestyles and emergence of pathogens.</title>
        <authorList>
            <person name="Haridas S."/>
            <person name="Albert R."/>
            <person name="Binder M."/>
            <person name="Bloem J."/>
            <person name="Labutti K."/>
            <person name="Salamov A."/>
            <person name="Andreopoulos B."/>
            <person name="Baker S."/>
            <person name="Barry K."/>
            <person name="Bills G."/>
            <person name="Bluhm B."/>
            <person name="Cannon C."/>
            <person name="Castanera R."/>
            <person name="Culley D."/>
            <person name="Daum C."/>
            <person name="Ezra D."/>
            <person name="Gonzalez J."/>
            <person name="Henrissat B."/>
            <person name="Kuo A."/>
            <person name="Liang C."/>
            <person name="Lipzen A."/>
            <person name="Lutzoni F."/>
            <person name="Magnuson J."/>
            <person name="Mondo S."/>
            <person name="Nolan M."/>
            <person name="Ohm R."/>
            <person name="Pangilinan J."/>
            <person name="Park H.-J."/>
            <person name="Ramirez L."/>
            <person name="Alfaro M."/>
            <person name="Sun H."/>
            <person name="Tritt A."/>
            <person name="Yoshinaga Y."/>
            <person name="Zwiers L.-H."/>
            <person name="Turgeon B."/>
            <person name="Goodwin S."/>
            <person name="Spatafora J."/>
            <person name="Crous P."/>
            <person name="Grigoriev I."/>
        </authorList>
    </citation>
    <scope>NUCLEOTIDE SEQUENCE</scope>
    <source>
        <strain evidence="9">CBS 122368</strain>
    </source>
</reference>
<feature type="active site" description="Proton donor" evidence="7">
    <location>
        <position position="212"/>
    </location>
</feature>
<name>A0A6A6IAJ8_9PLEO</name>
<dbReference type="HAMAP" id="MF_01962">
    <property type="entry name" value="Adenine_deaminase"/>
    <property type="match status" value="1"/>
</dbReference>
<dbReference type="GO" id="GO:0009117">
    <property type="term" value="P:nucleotide metabolic process"/>
    <property type="evidence" value="ECO:0007669"/>
    <property type="project" value="UniProtKB-KW"/>
</dbReference>
<keyword evidence="6 7" id="KW-0539">Nucleus</keyword>
<comment type="subcellular location">
    <subcellularLocation>
        <location evidence="7">Cytoplasm</location>
    </subcellularLocation>
    <subcellularLocation>
        <location evidence="7">Nucleus</location>
    </subcellularLocation>
</comment>
<keyword evidence="5 7" id="KW-0546">Nucleotide metabolism</keyword>
<dbReference type="GO" id="GO:0043103">
    <property type="term" value="P:hypoxanthine salvage"/>
    <property type="evidence" value="ECO:0007669"/>
    <property type="project" value="UniProtKB-UniRule"/>
</dbReference>
<evidence type="ECO:0000256" key="3">
    <source>
        <dbReference type="ARBA" id="ARBA00022801"/>
    </source>
</evidence>
<feature type="binding site" evidence="7">
    <location>
        <position position="291"/>
    </location>
    <ligand>
        <name>substrate</name>
    </ligand>
</feature>
<dbReference type="Gene3D" id="3.20.20.140">
    <property type="entry name" value="Metal-dependent hydrolases"/>
    <property type="match status" value="1"/>
</dbReference>
<dbReference type="Pfam" id="PF00962">
    <property type="entry name" value="A_deaminase"/>
    <property type="match status" value="1"/>
</dbReference>
<comment type="catalytic activity">
    <reaction evidence="7">
        <text>adenine + H2O + H(+) = hypoxanthine + NH4(+)</text>
        <dbReference type="Rhea" id="RHEA:23688"/>
        <dbReference type="ChEBI" id="CHEBI:15377"/>
        <dbReference type="ChEBI" id="CHEBI:15378"/>
        <dbReference type="ChEBI" id="CHEBI:16708"/>
        <dbReference type="ChEBI" id="CHEBI:17368"/>
        <dbReference type="ChEBI" id="CHEBI:28938"/>
        <dbReference type="EC" id="3.5.4.2"/>
    </reaction>
</comment>
<dbReference type="PROSITE" id="PS00485">
    <property type="entry name" value="A_DEAMINASE"/>
    <property type="match status" value="1"/>
</dbReference>
<gene>
    <name evidence="7" type="primary">AAH1</name>
    <name evidence="9" type="ORF">BU26DRAFT_429238</name>
</gene>
<dbReference type="GO" id="GO:0000034">
    <property type="term" value="F:adenine deaminase activity"/>
    <property type="evidence" value="ECO:0007669"/>
    <property type="project" value="UniProtKB-UniRule"/>
</dbReference>
<dbReference type="InterPro" id="IPR006330">
    <property type="entry name" value="Ado/ade_deaminase"/>
</dbReference>
<feature type="binding site" evidence="7">
    <location>
        <position position="209"/>
    </location>
    <ligand>
        <name>Zn(2+)</name>
        <dbReference type="ChEBI" id="CHEBI:29105"/>
        <note>catalytic</note>
    </ligand>
</feature>
<dbReference type="FunFam" id="3.20.20.140:FF:000039">
    <property type="entry name" value="Adenine deaminase"/>
    <property type="match status" value="1"/>
</dbReference>
<comment type="cofactor">
    <cofactor evidence="7">
        <name>Zn(2+)</name>
        <dbReference type="ChEBI" id="CHEBI:29105"/>
    </cofactor>
    <text evidence="7">Binds 1 zinc ion per subunit.</text>
</comment>
<dbReference type="OrthoDB" id="272271at2759"/>
<dbReference type="PANTHER" id="PTHR43114:SF6">
    <property type="entry name" value="ADENINE DEAMINASE"/>
    <property type="match status" value="1"/>
</dbReference>
<keyword evidence="3 7" id="KW-0378">Hydrolase</keyword>
<keyword evidence="4 7" id="KW-0862">Zinc</keyword>
<dbReference type="InterPro" id="IPR032466">
    <property type="entry name" value="Metal_Hydrolase"/>
</dbReference>
<feature type="binding site" evidence="7">
    <location>
        <position position="19"/>
    </location>
    <ligand>
        <name>Zn(2+)</name>
        <dbReference type="ChEBI" id="CHEBI:29105"/>
        <note>catalytic</note>
    </ligand>
</feature>
<evidence type="ECO:0000256" key="1">
    <source>
        <dbReference type="ARBA" id="ARBA00022490"/>
    </source>
</evidence>
<dbReference type="PANTHER" id="PTHR43114">
    <property type="entry name" value="ADENINE DEAMINASE"/>
    <property type="match status" value="1"/>
</dbReference>
<sequence length="375" mass="41940">MAKASLREFLRCLPKCEHHMHLEGALSPQLLFELAAKNNTTLPQDDAAFKSPEALLERYRRFTSLDDFLHYYYIGMSVLITHSDFEALAWDYFRHAKADGVAHAELFFDPQAHTARGVGYSTAVAGFDAACKRAEKELGITSILTTCFLRHLPVEDSLAAFDAEDVQESYVSGVVKGIGLDSSENGYAPEGFKELFAKARHQGLNLTTHAGEEGPVSYIASALDNLRVRRIDHGIKLVYDEHLMKRIASENIMLTVCPLSNVVLRCVNTIKDVPIRKLLNAGVKFSINSDDPAYFRGYILDNYLAVQDAFGLSVEEWEGIVRAGINGSWCGEDRKTILLQLLKGVVVEWEERLEEEAGQVNEGLRRQSQEIEVRA</sequence>
<dbReference type="Proteomes" id="UP000800094">
    <property type="component" value="Unassembled WGS sequence"/>
</dbReference>
<dbReference type="CDD" id="cd01320">
    <property type="entry name" value="ADA"/>
    <property type="match status" value="1"/>
</dbReference>
<dbReference type="NCBIfam" id="TIGR01430">
    <property type="entry name" value="aden_deam"/>
    <property type="match status" value="1"/>
</dbReference>
<comment type="function">
    <text evidence="7">Catalyzes the hydrolytic deamination of adenine to hypoxanthine. Plays an important role in the purine salvage pathway and in nitrogen catabolism.</text>
</comment>
<evidence type="ECO:0000313" key="9">
    <source>
        <dbReference type="EMBL" id="KAF2247279.1"/>
    </source>
</evidence>
<dbReference type="GO" id="GO:0006146">
    <property type="term" value="P:adenine catabolic process"/>
    <property type="evidence" value="ECO:0007669"/>
    <property type="project" value="UniProtKB-UniRule"/>
</dbReference>
<organism evidence="9 10">
    <name type="scientific">Trematosphaeria pertusa</name>
    <dbReference type="NCBI Taxonomy" id="390896"/>
    <lineage>
        <taxon>Eukaryota</taxon>
        <taxon>Fungi</taxon>
        <taxon>Dikarya</taxon>
        <taxon>Ascomycota</taxon>
        <taxon>Pezizomycotina</taxon>
        <taxon>Dothideomycetes</taxon>
        <taxon>Pleosporomycetidae</taxon>
        <taxon>Pleosporales</taxon>
        <taxon>Massarineae</taxon>
        <taxon>Trematosphaeriaceae</taxon>
        <taxon>Trematosphaeria</taxon>
    </lineage>
</organism>
<evidence type="ECO:0000313" key="10">
    <source>
        <dbReference type="Proteomes" id="UP000800094"/>
    </source>
</evidence>
<keyword evidence="1 7" id="KW-0963">Cytoplasm</keyword>
<evidence type="ECO:0000256" key="6">
    <source>
        <dbReference type="ARBA" id="ARBA00023242"/>
    </source>
</evidence>
<evidence type="ECO:0000256" key="2">
    <source>
        <dbReference type="ARBA" id="ARBA00022723"/>
    </source>
</evidence>
<dbReference type="AlphaFoldDB" id="A0A6A6IAJ8"/>
<evidence type="ECO:0000256" key="5">
    <source>
        <dbReference type="ARBA" id="ARBA00023080"/>
    </source>
</evidence>
<proteinExistence type="inferred from homology"/>
<keyword evidence="10" id="KW-1185">Reference proteome</keyword>
<evidence type="ECO:0000256" key="7">
    <source>
        <dbReference type="HAMAP-Rule" id="MF_03145"/>
    </source>
</evidence>
<dbReference type="EC" id="3.5.4.2" evidence="7"/>
<feature type="binding site" evidence="7">
    <location>
        <position position="21"/>
    </location>
    <ligand>
        <name>Zn(2+)</name>
        <dbReference type="ChEBI" id="CHEBI:29105"/>
        <note>catalytic</note>
    </ligand>
</feature>
<evidence type="ECO:0000256" key="4">
    <source>
        <dbReference type="ARBA" id="ARBA00022833"/>
    </source>
</evidence>
<dbReference type="InterPro" id="IPR028892">
    <property type="entry name" value="ADE"/>
</dbReference>
<dbReference type="EMBL" id="ML987197">
    <property type="protein sequence ID" value="KAF2247279.1"/>
    <property type="molecule type" value="Genomic_DNA"/>
</dbReference>
<feature type="binding site" evidence="7">
    <location>
        <position position="290"/>
    </location>
    <ligand>
        <name>Zn(2+)</name>
        <dbReference type="ChEBI" id="CHEBI:29105"/>
        <note>catalytic</note>
    </ligand>
</feature>
<dbReference type="GO" id="GO:0005829">
    <property type="term" value="C:cytosol"/>
    <property type="evidence" value="ECO:0007669"/>
    <property type="project" value="TreeGrafter"/>
</dbReference>
<dbReference type="InterPro" id="IPR001365">
    <property type="entry name" value="A_deaminase_dom"/>
</dbReference>
<dbReference type="InterPro" id="IPR006650">
    <property type="entry name" value="A/AMP_deam_AS"/>
</dbReference>
<comment type="similarity">
    <text evidence="7">Belongs to the metallo-dependent hydrolases superfamily. Adenosine and AMP deaminases family. Adenine deaminase type 2 subfamily.</text>
</comment>
<protein>
    <recommendedName>
        <fullName evidence="7">Adenine deaminase</fullName>
        <shortName evidence="7">ADE</shortName>
        <ecNumber evidence="7">3.5.4.2</ecNumber>
    </recommendedName>
    <alternativeName>
        <fullName evidence="7">Adenine aminohydrolase</fullName>
        <shortName evidence="7">AAH</shortName>
    </alternativeName>
</protein>
<dbReference type="SUPFAM" id="SSF51556">
    <property type="entry name" value="Metallo-dependent hydrolases"/>
    <property type="match status" value="1"/>
</dbReference>
<feature type="site" description="Important for catalytic activity" evidence="7">
    <location>
        <position position="233"/>
    </location>
</feature>
<keyword evidence="2 7" id="KW-0479">Metal-binding</keyword>
<accession>A0A6A6IAJ8</accession>
<feature type="domain" description="Adenosine deaminase" evidence="8">
    <location>
        <begin position="14"/>
        <end position="342"/>
    </location>
</feature>